<evidence type="ECO:0000256" key="3">
    <source>
        <dbReference type="ARBA" id="ARBA00023125"/>
    </source>
</evidence>
<dbReference type="Pfam" id="PF00170">
    <property type="entry name" value="bZIP_1"/>
    <property type="match status" value="1"/>
</dbReference>
<evidence type="ECO:0000256" key="7">
    <source>
        <dbReference type="SAM" id="MobiDB-lite"/>
    </source>
</evidence>
<evidence type="ECO:0000256" key="5">
    <source>
        <dbReference type="ARBA" id="ARBA00023242"/>
    </source>
</evidence>
<comment type="subcellular location">
    <subcellularLocation>
        <location evidence="1">Nucleus</location>
    </subcellularLocation>
</comment>
<dbReference type="EMBL" id="JAAOAN010000515">
    <property type="protein sequence ID" value="KAF5704424.1"/>
    <property type="molecule type" value="Genomic_DNA"/>
</dbReference>
<evidence type="ECO:0000256" key="4">
    <source>
        <dbReference type="ARBA" id="ARBA00023163"/>
    </source>
</evidence>
<dbReference type="InterPro" id="IPR046347">
    <property type="entry name" value="bZIP_sf"/>
</dbReference>
<dbReference type="PROSITE" id="PS00036">
    <property type="entry name" value="BZIP_BASIC"/>
    <property type="match status" value="1"/>
</dbReference>
<dbReference type="Proteomes" id="UP000544331">
    <property type="component" value="Unassembled WGS sequence"/>
</dbReference>
<dbReference type="AlphaFoldDB" id="A0A8H5Y2F7"/>
<dbReference type="GO" id="GO:0003677">
    <property type="term" value="F:DNA binding"/>
    <property type="evidence" value="ECO:0007669"/>
    <property type="project" value="UniProtKB-KW"/>
</dbReference>
<feature type="domain" description="BZIP" evidence="8">
    <location>
        <begin position="118"/>
        <end position="181"/>
    </location>
</feature>
<dbReference type="PRINTS" id="PR00043">
    <property type="entry name" value="LEUZIPPRJUN"/>
</dbReference>
<dbReference type="OrthoDB" id="295274at2759"/>
<reference evidence="9 10" key="1">
    <citation type="submission" date="2020-05" db="EMBL/GenBank/DDBJ databases">
        <title>Identification and distribution of gene clusters putatively required for synthesis of sphingolipid metabolism inhibitors in phylogenetically diverse species of the filamentous fungus Fusarium.</title>
        <authorList>
            <person name="Kim H.-S."/>
            <person name="Busman M."/>
            <person name="Brown D.W."/>
            <person name="Divon H."/>
            <person name="Uhlig S."/>
            <person name="Proctor R.H."/>
        </authorList>
    </citation>
    <scope>NUCLEOTIDE SEQUENCE [LARGE SCALE GENOMIC DNA]</scope>
    <source>
        <strain evidence="9 10">NRRL 66235</strain>
    </source>
</reference>
<dbReference type="SMART" id="SM00338">
    <property type="entry name" value="BRLZ"/>
    <property type="match status" value="1"/>
</dbReference>
<name>A0A8H5Y2F7_9HYPO</name>
<evidence type="ECO:0000256" key="1">
    <source>
        <dbReference type="ARBA" id="ARBA00004123"/>
    </source>
</evidence>
<dbReference type="PROSITE" id="PS50217">
    <property type="entry name" value="BZIP"/>
    <property type="match status" value="1"/>
</dbReference>
<keyword evidence="4" id="KW-0804">Transcription</keyword>
<dbReference type="InterPro" id="IPR004827">
    <property type="entry name" value="bZIP"/>
</dbReference>
<proteinExistence type="predicted"/>
<keyword evidence="3" id="KW-0238">DNA-binding</keyword>
<dbReference type="SUPFAM" id="SSF57959">
    <property type="entry name" value="Leucine zipper domain"/>
    <property type="match status" value="1"/>
</dbReference>
<keyword evidence="6" id="KW-0175">Coiled coil</keyword>
<keyword evidence="10" id="KW-1185">Reference proteome</keyword>
<dbReference type="PANTHER" id="PTHR19304">
    <property type="entry name" value="CYCLIC-AMP RESPONSE ELEMENT BINDING PROTEIN"/>
    <property type="match status" value="1"/>
</dbReference>
<organism evidence="9 10">
    <name type="scientific">Fusarium mundagurra</name>
    <dbReference type="NCBI Taxonomy" id="1567541"/>
    <lineage>
        <taxon>Eukaryota</taxon>
        <taxon>Fungi</taxon>
        <taxon>Dikarya</taxon>
        <taxon>Ascomycota</taxon>
        <taxon>Pezizomycotina</taxon>
        <taxon>Sordariomycetes</taxon>
        <taxon>Hypocreomycetidae</taxon>
        <taxon>Hypocreales</taxon>
        <taxon>Nectriaceae</taxon>
        <taxon>Fusarium</taxon>
        <taxon>Fusarium fujikuroi species complex</taxon>
    </lineage>
</organism>
<evidence type="ECO:0000313" key="10">
    <source>
        <dbReference type="Proteomes" id="UP000544331"/>
    </source>
</evidence>
<dbReference type="GO" id="GO:0003700">
    <property type="term" value="F:DNA-binding transcription factor activity"/>
    <property type="evidence" value="ECO:0007669"/>
    <property type="project" value="InterPro"/>
</dbReference>
<dbReference type="CDD" id="cd14687">
    <property type="entry name" value="bZIP_ATF2"/>
    <property type="match status" value="1"/>
</dbReference>
<gene>
    <name evidence="9" type="ORF">FMUND_12548</name>
</gene>
<feature type="coiled-coil region" evidence="6">
    <location>
        <begin position="136"/>
        <end position="170"/>
    </location>
</feature>
<protein>
    <submittedName>
        <fullName evidence="9">Transcription factor atf1</fullName>
    </submittedName>
</protein>
<dbReference type="GO" id="GO:0005634">
    <property type="term" value="C:nucleus"/>
    <property type="evidence" value="ECO:0007669"/>
    <property type="project" value="UniProtKB-SubCell"/>
</dbReference>
<evidence type="ECO:0000256" key="6">
    <source>
        <dbReference type="SAM" id="Coils"/>
    </source>
</evidence>
<feature type="compositionally biased region" description="Polar residues" evidence="7">
    <location>
        <begin position="58"/>
        <end position="73"/>
    </location>
</feature>
<dbReference type="InterPro" id="IPR051027">
    <property type="entry name" value="bZIP_transcription_factors"/>
</dbReference>
<evidence type="ECO:0000259" key="8">
    <source>
        <dbReference type="PROSITE" id="PS50217"/>
    </source>
</evidence>
<comment type="caution">
    <text evidence="9">The sequence shown here is derived from an EMBL/GenBank/DDBJ whole genome shotgun (WGS) entry which is preliminary data.</text>
</comment>
<dbReference type="InterPro" id="IPR002112">
    <property type="entry name" value="Leuzip_Jun"/>
</dbReference>
<dbReference type="Gene3D" id="1.20.5.170">
    <property type="match status" value="1"/>
</dbReference>
<keyword evidence="2" id="KW-0805">Transcription regulation</keyword>
<evidence type="ECO:0000256" key="2">
    <source>
        <dbReference type="ARBA" id="ARBA00023015"/>
    </source>
</evidence>
<evidence type="ECO:0000313" key="9">
    <source>
        <dbReference type="EMBL" id="KAF5704424.1"/>
    </source>
</evidence>
<sequence>MDTSNFQPLLSSPSSEYELHNVMIGRSLSSLTAVEQQIQHKNRRAQTFPDKGAVADSLQENYGSPSDDTNSVPSQPPPRAELGSSTGTKTGRKIRGKRLLSNTKGRKGMKTELNRVEKKRYMKVLERNRQAAAKCRARKQVQQDTLSAQLEELQGRYKELSASCSELRGTVFQLKSELFRHGDCDCTLIQLYIANEAVKSVDSLILNPSPSNSFNSWVTGTPRPEQDQ</sequence>
<accession>A0A8H5Y2F7</accession>
<feature type="region of interest" description="Disordered" evidence="7">
    <location>
        <begin position="56"/>
        <end position="94"/>
    </location>
</feature>
<keyword evidence="5" id="KW-0539">Nucleus</keyword>